<dbReference type="OrthoDB" id="3705088at2"/>
<gene>
    <name evidence="2" type="ORF">SAMN04489730_0053</name>
</gene>
<feature type="region of interest" description="Disordered" evidence="1">
    <location>
        <begin position="358"/>
        <end position="424"/>
    </location>
</feature>
<feature type="compositionally biased region" description="Low complexity" evidence="1">
    <location>
        <begin position="406"/>
        <end position="419"/>
    </location>
</feature>
<reference evidence="3" key="1">
    <citation type="submission" date="2016-11" db="EMBL/GenBank/DDBJ databases">
        <authorList>
            <person name="Varghese N."/>
            <person name="Submissions S."/>
        </authorList>
    </citation>
    <scope>NUCLEOTIDE SEQUENCE [LARGE SCALE GENOMIC DNA]</scope>
    <source>
        <strain evidence="3">DSM 44671</strain>
    </source>
</reference>
<organism evidence="2 3">
    <name type="scientific">Amycolatopsis australiensis</name>
    <dbReference type="NCBI Taxonomy" id="546364"/>
    <lineage>
        <taxon>Bacteria</taxon>
        <taxon>Bacillati</taxon>
        <taxon>Actinomycetota</taxon>
        <taxon>Actinomycetes</taxon>
        <taxon>Pseudonocardiales</taxon>
        <taxon>Pseudonocardiaceae</taxon>
        <taxon>Amycolatopsis</taxon>
    </lineage>
</organism>
<dbReference type="STRING" id="546364.SAMN04489730_0053"/>
<feature type="region of interest" description="Disordered" evidence="1">
    <location>
        <begin position="181"/>
        <end position="256"/>
    </location>
</feature>
<feature type="compositionally biased region" description="Low complexity" evidence="1">
    <location>
        <begin position="196"/>
        <end position="207"/>
    </location>
</feature>
<feature type="region of interest" description="Disordered" evidence="1">
    <location>
        <begin position="107"/>
        <end position="169"/>
    </location>
</feature>
<dbReference type="AlphaFoldDB" id="A0A1K1LLH1"/>
<keyword evidence="3" id="KW-1185">Reference proteome</keyword>
<name>A0A1K1LLH1_9PSEU</name>
<sequence>MLLLFCLLIGYGVIRLWEDTTARWRNETPPRHEHRMERMRQRAAAGAPPPASGLRRYVAGLADDVWSSAHEKRQLMDDARRIKREEKAKRKAAKIIARQRAKTDKALGFSAAVPNDTATPADTAAPAAEPLPPAATAAGTPVSPAGTPSADAANDVPAAGDPAPAAAGRAEEPAPIGFFAAVPQADSGTPPPQRSPLPQRTPRTTPPEAWTSPGTHRSGAPASPGTATRARARELAPDVAARAESPEVAAATSGAPYPMTAEQSEIYHRAMAGVTGPGIGRVTMQELNTLPLTARADLLDIVRRTPGAGLTVVPGLEDVDALAVLARRHGDQLDIADIYRHYEDASPQVQALVEQEMQAAARSGAGTMPAAPTTSASGEPAQPTDHGSASSADPEPGTGKENNDLAAAAPEPSAPAESSNVIPFPSVNPHAAQFAAGKEYPIVNGEITGLDQAIQYAGDLVDYCTRAHDGIVAAAPDPDALAQSCEQANADLDRGGVRGETLTSVAEVQESVVAAARAVNEALAQWEAAQAAAQKLHTGLSQQTSVQEAYAATPDAGSREFVTNGV</sequence>
<dbReference type="Proteomes" id="UP000182740">
    <property type="component" value="Unassembled WGS sequence"/>
</dbReference>
<protein>
    <submittedName>
        <fullName evidence="2">Uncharacterized protein</fullName>
    </submittedName>
</protein>
<feature type="compositionally biased region" description="Low complexity" evidence="1">
    <location>
        <begin position="111"/>
        <end position="168"/>
    </location>
</feature>
<dbReference type="EMBL" id="FPJG01000001">
    <property type="protein sequence ID" value="SFW11740.1"/>
    <property type="molecule type" value="Genomic_DNA"/>
</dbReference>
<evidence type="ECO:0000313" key="2">
    <source>
        <dbReference type="EMBL" id="SFW11740.1"/>
    </source>
</evidence>
<proteinExistence type="predicted"/>
<accession>A0A1K1LLH1</accession>
<evidence type="ECO:0000313" key="3">
    <source>
        <dbReference type="Proteomes" id="UP000182740"/>
    </source>
</evidence>
<feature type="compositionally biased region" description="Low complexity" evidence="1">
    <location>
        <begin position="239"/>
        <end position="251"/>
    </location>
</feature>
<evidence type="ECO:0000256" key="1">
    <source>
        <dbReference type="SAM" id="MobiDB-lite"/>
    </source>
</evidence>
<dbReference type="RefSeq" id="WP_072474329.1">
    <property type="nucleotide sequence ID" value="NZ_FPJG01000001.1"/>
</dbReference>